<dbReference type="AlphaFoldDB" id="A0A195EUP6"/>
<name>A0A195EUP6_9HYME</name>
<proteinExistence type="predicted"/>
<accession>A0A195EUP6</accession>
<evidence type="ECO:0000313" key="2">
    <source>
        <dbReference type="Proteomes" id="UP000078541"/>
    </source>
</evidence>
<dbReference type="InterPro" id="IPR005312">
    <property type="entry name" value="DUF1759"/>
</dbReference>
<dbReference type="Proteomes" id="UP000078541">
    <property type="component" value="Unassembled WGS sequence"/>
</dbReference>
<gene>
    <name evidence="1" type="ORF">ALC56_14102</name>
</gene>
<dbReference type="EMBL" id="KQ981975">
    <property type="protein sequence ID" value="KYN31604.1"/>
    <property type="molecule type" value="Genomic_DNA"/>
</dbReference>
<reference evidence="1 2" key="1">
    <citation type="submission" date="2016-03" db="EMBL/GenBank/DDBJ databases">
        <title>Trachymyrmex septentrionalis WGS genome.</title>
        <authorList>
            <person name="Nygaard S."/>
            <person name="Hu H."/>
            <person name="Boomsma J."/>
            <person name="Zhang G."/>
        </authorList>
    </citation>
    <scope>NUCLEOTIDE SEQUENCE [LARGE SCALE GENOMIC DNA]</scope>
    <source>
        <strain evidence="1">Tsep2-gDNA-1</strain>
        <tissue evidence="1">Whole body</tissue>
    </source>
</reference>
<dbReference type="Pfam" id="PF03564">
    <property type="entry name" value="DUF1759"/>
    <property type="match status" value="1"/>
</dbReference>
<sequence length="50" mass="5786">MPFHDTFHSLIHTNITLSNIQQRSHYFKSSLVGEAAKANANAWSMLKERR</sequence>
<protein>
    <submittedName>
        <fullName evidence="1">Uncharacterized protein</fullName>
    </submittedName>
</protein>
<organism evidence="1 2">
    <name type="scientific">Trachymyrmex septentrionalis</name>
    <dbReference type="NCBI Taxonomy" id="34720"/>
    <lineage>
        <taxon>Eukaryota</taxon>
        <taxon>Metazoa</taxon>
        <taxon>Ecdysozoa</taxon>
        <taxon>Arthropoda</taxon>
        <taxon>Hexapoda</taxon>
        <taxon>Insecta</taxon>
        <taxon>Pterygota</taxon>
        <taxon>Neoptera</taxon>
        <taxon>Endopterygota</taxon>
        <taxon>Hymenoptera</taxon>
        <taxon>Apocrita</taxon>
        <taxon>Aculeata</taxon>
        <taxon>Formicoidea</taxon>
        <taxon>Formicidae</taxon>
        <taxon>Myrmicinae</taxon>
        <taxon>Trachymyrmex</taxon>
    </lineage>
</organism>
<keyword evidence="2" id="KW-1185">Reference proteome</keyword>
<evidence type="ECO:0000313" key="1">
    <source>
        <dbReference type="EMBL" id="KYN31604.1"/>
    </source>
</evidence>